<dbReference type="EMBL" id="NEXE01000005">
    <property type="protein sequence ID" value="PSN92369.1"/>
    <property type="molecule type" value="Genomic_DNA"/>
</dbReference>
<evidence type="ECO:0000256" key="4">
    <source>
        <dbReference type="ARBA" id="ARBA00023014"/>
    </source>
</evidence>
<dbReference type="PANTHER" id="PTHR21496">
    <property type="entry name" value="FERREDOXIN-RELATED"/>
    <property type="match status" value="1"/>
</dbReference>
<comment type="cofactor">
    <cofactor evidence="5">
        <name>[2Fe-2S] cluster</name>
        <dbReference type="ChEBI" id="CHEBI:190135"/>
    </cofactor>
</comment>
<evidence type="ECO:0000259" key="6">
    <source>
        <dbReference type="PROSITE" id="PS51296"/>
    </source>
</evidence>
<dbReference type="Gene3D" id="2.102.10.10">
    <property type="entry name" value="Rieske [2Fe-2S] iron-sulphur domain"/>
    <property type="match status" value="1"/>
</dbReference>
<dbReference type="GO" id="GO:0046872">
    <property type="term" value="F:metal ion binding"/>
    <property type="evidence" value="ECO:0007669"/>
    <property type="project" value="UniProtKB-KW"/>
</dbReference>
<protein>
    <recommendedName>
        <fullName evidence="6">Rieske domain-containing protein</fullName>
    </recommendedName>
</protein>
<dbReference type="PROSITE" id="PS51296">
    <property type="entry name" value="RIESKE"/>
    <property type="match status" value="1"/>
</dbReference>
<name>A0A2R6B151_9ARCH</name>
<dbReference type="InterPro" id="IPR017941">
    <property type="entry name" value="Rieske_2Fe-2S"/>
</dbReference>
<evidence type="ECO:0000313" key="7">
    <source>
        <dbReference type="EMBL" id="PSN92369.1"/>
    </source>
</evidence>
<dbReference type="SUPFAM" id="SSF50022">
    <property type="entry name" value="ISP domain"/>
    <property type="match status" value="1"/>
</dbReference>
<evidence type="ECO:0000256" key="1">
    <source>
        <dbReference type="ARBA" id="ARBA00022714"/>
    </source>
</evidence>
<gene>
    <name evidence="7" type="ORF">B9Q03_01205</name>
</gene>
<reference evidence="7 8" key="1">
    <citation type="submission" date="2017-04" db="EMBL/GenBank/DDBJ databases">
        <title>Novel microbial lineages endemic to geothermal iron-oxide mats fill important gaps in the evolutionary history of Archaea.</title>
        <authorList>
            <person name="Jay Z.J."/>
            <person name="Beam J.P."/>
            <person name="Dlakic M."/>
            <person name="Rusch D.B."/>
            <person name="Kozubal M.A."/>
            <person name="Inskeep W.P."/>
        </authorList>
    </citation>
    <scope>NUCLEOTIDE SEQUENCE [LARGE SCALE GENOMIC DNA]</scope>
    <source>
        <strain evidence="7">OSP_D</strain>
    </source>
</reference>
<sequence length="150" mass="16185">MVGASVSACASLSVYSGCFCCKTIQTFSGVQNGYILRRGELVMARKRVCGERDLQEGRLKAFDVDGRQIVLYREGGKIYAFDRWCTHEQGDLAAGSIEEGVVTCPDHGSQFDLENQGVNVLGPDGEEAGSVPDLPVFKVSVVDGDVFVDL</sequence>
<accession>A0A2R6B151</accession>
<dbReference type="GO" id="GO:0051537">
    <property type="term" value="F:2 iron, 2 sulfur cluster binding"/>
    <property type="evidence" value="ECO:0007669"/>
    <property type="project" value="UniProtKB-KW"/>
</dbReference>
<dbReference type="Proteomes" id="UP000240322">
    <property type="component" value="Unassembled WGS sequence"/>
</dbReference>
<evidence type="ECO:0000256" key="3">
    <source>
        <dbReference type="ARBA" id="ARBA00023004"/>
    </source>
</evidence>
<keyword evidence="1" id="KW-0001">2Fe-2S</keyword>
<organism evidence="7 8">
    <name type="scientific">Candidatus Marsarchaeota G2 archaeon OSP_D</name>
    <dbReference type="NCBI Taxonomy" id="1978157"/>
    <lineage>
        <taxon>Archaea</taxon>
        <taxon>Candidatus Marsarchaeota</taxon>
        <taxon>Candidatus Marsarchaeota group 2</taxon>
    </lineage>
</organism>
<feature type="domain" description="Rieske" evidence="6">
    <location>
        <begin position="46"/>
        <end position="148"/>
    </location>
</feature>
<dbReference type="AlphaFoldDB" id="A0A2R6B151"/>
<comment type="caution">
    <text evidence="7">The sequence shown here is derived from an EMBL/GenBank/DDBJ whole genome shotgun (WGS) entry which is preliminary data.</text>
</comment>
<dbReference type="Pfam" id="PF00355">
    <property type="entry name" value="Rieske"/>
    <property type="match status" value="1"/>
</dbReference>
<dbReference type="InterPro" id="IPR036922">
    <property type="entry name" value="Rieske_2Fe-2S_sf"/>
</dbReference>
<evidence type="ECO:0000256" key="5">
    <source>
        <dbReference type="ARBA" id="ARBA00034078"/>
    </source>
</evidence>
<dbReference type="PANTHER" id="PTHR21496:SF0">
    <property type="entry name" value="RIESKE DOMAIN-CONTAINING PROTEIN"/>
    <property type="match status" value="1"/>
</dbReference>
<evidence type="ECO:0000256" key="2">
    <source>
        <dbReference type="ARBA" id="ARBA00022723"/>
    </source>
</evidence>
<evidence type="ECO:0000313" key="8">
    <source>
        <dbReference type="Proteomes" id="UP000240322"/>
    </source>
</evidence>
<keyword evidence="2" id="KW-0479">Metal-binding</keyword>
<keyword evidence="4" id="KW-0411">Iron-sulfur</keyword>
<proteinExistence type="predicted"/>
<keyword evidence="3" id="KW-0408">Iron</keyword>